<dbReference type="InterPro" id="IPR052939">
    <property type="entry name" value="23S_rRNA_MeTrnsfrase_RlmA"/>
</dbReference>
<dbReference type="RefSeq" id="WP_170127000.1">
    <property type="nucleotide sequence ID" value="NZ_PVZF01000001.1"/>
</dbReference>
<dbReference type="SUPFAM" id="SSF53335">
    <property type="entry name" value="S-adenosyl-L-methionine-dependent methyltransferases"/>
    <property type="match status" value="1"/>
</dbReference>
<dbReference type="CDD" id="cd02440">
    <property type="entry name" value="AdoMet_MTases"/>
    <property type="match status" value="1"/>
</dbReference>
<evidence type="ECO:0000259" key="1">
    <source>
        <dbReference type="Pfam" id="PF08241"/>
    </source>
</evidence>
<dbReference type="PANTHER" id="PTHR43460:SF1">
    <property type="entry name" value="METHYLTRANSFERASE TYPE 11 DOMAIN-CONTAINING PROTEIN"/>
    <property type="match status" value="1"/>
</dbReference>
<comment type="caution">
    <text evidence="2">The sequence shown here is derived from an EMBL/GenBank/DDBJ whole genome shotgun (WGS) entry which is preliminary data.</text>
</comment>
<sequence length="250" mass="27638">MTDRDVVAEWARRFCEPTVGWSFAAFEGSVSSQDPPWSYSDLARRLLPAARSALDLGTGGGEQLLGLVDVLPPDTHATEGWAPNVTIAREALAPAGIDVRAHSAERGEQLPYRAGRFDVVMSRHAAYDATDVARVLRPGGVFLTQQVDGRNLADLAAVFGTDPAYPDTMLPVCARKAQDAGLRVERAQEWSGPIRFADVATLLSYLRMMPWQLPVDFTVERYASQLLQLERRAEPLVFTEVRFLLIARRD</sequence>
<dbReference type="InterPro" id="IPR013216">
    <property type="entry name" value="Methyltransf_11"/>
</dbReference>
<name>A0A2T0RAG4_9ACTN</name>
<dbReference type="Pfam" id="PF08241">
    <property type="entry name" value="Methyltransf_11"/>
    <property type="match status" value="1"/>
</dbReference>
<dbReference type="EMBL" id="PVZF01000001">
    <property type="protein sequence ID" value="PRY18149.1"/>
    <property type="molecule type" value="Genomic_DNA"/>
</dbReference>
<proteinExistence type="predicted"/>
<keyword evidence="2" id="KW-0808">Transferase</keyword>
<dbReference type="Proteomes" id="UP000238083">
    <property type="component" value="Unassembled WGS sequence"/>
</dbReference>
<dbReference type="AlphaFoldDB" id="A0A2T0RAG4"/>
<dbReference type="InterPro" id="IPR029063">
    <property type="entry name" value="SAM-dependent_MTases_sf"/>
</dbReference>
<evidence type="ECO:0000313" key="2">
    <source>
        <dbReference type="EMBL" id="PRY18149.1"/>
    </source>
</evidence>
<protein>
    <submittedName>
        <fullName evidence="2">Cyclopropane fatty-acyl-phospholipid synthase-like methyltransferase</fullName>
    </submittedName>
</protein>
<dbReference type="GO" id="GO:0032259">
    <property type="term" value="P:methylation"/>
    <property type="evidence" value="ECO:0007669"/>
    <property type="project" value="UniProtKB-KW"/>
</dbReference>
<accession>A0A2T0RAG4</accession>
<dbReference type="Gene3D" id="3.40.50.150">
    <property type="entry name" value="Vaccinia Virus protein VP39"/>
    <property type="match status" value="1"/>
</dbReference>
<evidence type="ECO:0000313" key="3">
    <source>
        <dbReference type="Proteomes" id="UP000238083"/>
    </source>
</evidence>
<reference evidence="2 3" key="1">
    <citation type="submission" date="2018-03" db="EMBL/GenBank/DDBJ databases">
        <title>Genomic Encyclopedia of Archaeal and Bacterial Type Strains, Phase II (KMG-II): from individual species to whole genera.</title>
        <authorList>
            <person name="Goeker M."/>
        </authorList>
    </citation>
    <scope>NUCLEOTIDE SEQUENCE [LARGE SCALE GENOMIC DNA]</scope>
    <source>
        <strain evidence="2 3">DSM 19711</strain>
    </source>
</reference>
<keyword evidence="3" id="KW-1185">Reference proteome</keyword>
<gene>
    <name evidence="2" type="ORF">CLV37_101393</name>
</gene>
<dbReference type="GO" id="GO:0008757">
    <property type="term" value="F:S-adenosylmethionine-dependent methyltransferase activity"/>
    <property type="evidence" value="ECO:0007669"/>
    <property type="project" value="InterPro"/>
</dbReference>
<keyword evidence="2" id="KW-0489">Methyltransferase</keyword>
<feature type="domain" description="Methyltransferase type 11" evidence="1">
    <location>
        <begin position="54"/>
        <end position="143"/>
    </location>
</feature>
<dbReference type="PANTHER" id="PTHR43460">
    <property type="entry name" value="METHYLTRANSFERASE"/>
    <property type="match status" value="1"/>
</dbReference>
<organism evidence="2 3">
    <name type="scientific">Kineococcus rhizosphaerae</name>
    <dbReference type="NCBI Taxonomy" id="559628"/>
    <lineage>
        <taxon>Bacteria</taxon>
        <taxon>Bacillati</taxon>
        <taxon>Actinomycetota</taxon>
        <taxon>Actinomycetes</taxon>
        <taxon>Kineosporiales</taxon>
        <taxon>Kineosporiaceae</taxon>
        <taxon>Kineococcus</taxon>
    </lineage>
</organism>